<feature type="transmembrane region" description="Helical" evidence="5">
    <location>
        <begin position="385"/>
        <end position="403"/>
    </location>
</feature>
<keyword evidence="4 5" id="KW-0472">Membrane</keyword>
<evidence type="ECO:0000256" key="3">
    <source>
        <dbReference type="ARBA" id="ARBA00022989"/>
    </source>
</evidence>
<proteinExistence type="predicted"/>
<gene>
    <name evidence="7" type="ORF">DW352_26515</name>
</gene>
<keyword evidence="3 5" id="KW-1133">Transmembrane helix</keyword>
<evidence type="ECO:0000256" key="4">
    <source>
        <dbReference type="ARBA" id="ARBA00023136"/>
    </source>
</evidence>
<evidence type="ECO:0000259" key="6">
    <source>
        <dbReference type="Pfam" id="PF04932"/>
    </source>
</evidence>
<dbReference type="OrthoDB" id="8129715at2"/>
<feature type="transmembrane region" description="Helical" evidence="5">
    <location>
        <begin position="61"/>
        <end position="83"/>
    </location>
</feature>
<dbReference type="KEGG" id="ptaw:DW352_26515"/>
<keyword evidence="7" id="KW-0436">Ligase</keyword>
<evidence type="ECO:0000256" key="5">
    <source>
        <dbReference type="SAM" id="Phobius"/>
    </source>
</evidence>
<evidence type="ECO:0000256" key="1">
    <source>
        <dbReference type="ARBA" id="ARBA00004141"/>
    </source>
</evidence>
<organism evidence="7 8">
    <name type="scientific">Pseudolabrys taiwanensis</name>
    <dbReference type="NCBI Taxonomy" id="331696"/>
    <lineage>
        <taxon>Bacteria</taxon>
        <taxon>Pseudomonadati</taxon>
        <taxon>Pseudomonadota</taxon>
        <taxon>Alphaproteobacteria</taxon>
        <taxon>Hyphomicrobiales</taxon>
        <taxon>Xanthobacteraceae</taxon>
        <taxon>Pseudolabrys</taxon>
    </lineage>
</organism>
<accession>A0A346A3M5</accession>
<feature type="transmembrane region" description="Helical" evidence="5">
    <location>
        <begin position="21"/>
        <end position="49"/>
    </location>
</feature>
<dbReference type="PANTHER" id="PTHR37422">
    <property type="entry name" value="TEICHURONIC ACID BIOSYNTHESIS PROTEIN TUAE"/>
    <property type="match status" value="1"/>
</dbReference>
<feature type="transmembrane region" description="Helical" evidence="5">
    <location>
        <begin position="160"/>
        <end position="180"/>
    </location>
</feature>
<feature type="transmembrane region" description="Helical" evidence="5">
    <location>
        <begin position="330"/>
        <end position="353"/>
    </location>
</feature>
<sequence length="414" mass="45544">MASVSLSRRFEPAKLMRLADGLAVATAISVPWSTSATLILMALWLIALIPTLSWAEVRRELLTPAGGLPVLLVVLGVAGMLWADVSLHERWKGLDSFLKLLVIPLLFIQFRRSDNAERVLGGFALSCVVLLVASYVMVLWPHPVRLFSNDFGVPVKSGPSQSGEFVTCIFGFTYLAYDAVVRRQWRWMFALAFVMLAMLANILFVATSRTALLIIFVLLALFALKQLRWRDTLILFAATAALLVVAWFSSPYLRERTTQAWTDYQSYVASDARNSSGERIEFAKRSIAFIKEAPFIGHGTGTIPSLFAKATAGQDGAMGSMTTNPHNQTFAVAIQLGLLGALVLWAMWLAHLWLFRSGGLIEWIGLVLVVQNIVGSLLNSHLFDFLQGWIYVIGVGVAGGAALKRRAADTQRTP</sequence>
<comment type="subcellular location">
    <subcellularLocation>
        <location evidence="1">Membrane</location>
        <topology evidence="1">Multi-pass membrane protein</topology>
    </subcellularLocation>
</comment>
<dbReference type="PANTHER" id="PTHR37422:SF13">
    <property type="entry name" value="LIPOPOLYSACCHARIDE BIOSYNTHESIS PROTEIN PA4999-RELATED"/>
    <property type="match status" value="1"/>
</dbReference>
<dbReference type="Pfam" id="PF04932">
    <property type="entry name" value="Wzy_C"/>
    <property type="match status" value="1"/>
</dbReference>
<feature type="transmembrane region" description="Helical" evidence="5">
    <location>
        <begin position="210"/>
        <end position="227"/>
    </location>
</feature>
<reference evidence="7 8" key="1">
    <citation type="submission" date="2018-07" db="EMBL/GenBank/DDBJ databases">
        <authorList>
            <person name="Quirk P.G."/>
            <person name="Krulwich T.A."/>
        </authorList>
    </citation>
    <scope>NUCLEOTIDE SEQUENCE [LARGE SCALE GENOMIC DNA]</scope>
    <source>
        <strain evidence="7 8">CC-BB4</strain>
    </source>
</reference>
<feature type="transmembrane region" description="Helical" evidence="5">
    <location>
        <begin position="119"/>
        <end position="140"/>
    </location>
</feature>
<feature type="domain" description="O-antigen ligase-related" evidence="6">
    <location>
        <begin position="195"/>
        <end position="344"/>
    </location>
</feature>
<dbReference type="GO" id="GO:0016874">
    <property type="term" value="F:ligase activity"/>
    <property type="evidence" value="ECO:0007669"/>
    <property type="project" value="UniProtKB-KW"/>
</dbReference>
<dbReference type="InterPro" id="IPR051533">
    <property type="entry name" value="WaaL-like"/>
</dbReference>
<evidence type="ECO:0000313" key="7">
    <source>
        <dbReference type="EMBL" id="AXK83772.1"/>
    </source>
</evidence>
<dbReference type="EMBL" id="CP031417">
    <property type="protein sequence ID" value="AXK83772.1"/>
    <property type="molecule type" value="Genomic_DNA"/>
</dbReference>
<dbReference type="AlphaFoldDB" id="A0A346A3M5"/>
<keyword evidence="8" id="KW-1185">Reference proteome</keyword>
<name>A0A346A3M5_9HYPH</name>
<evidence type="ECO:0000313" key="8">
    <source>
        <dbReference type="Proteomes" id="UP000254889"/>
    </source>
</evidence>
<evidence type="ECO:0000256" key="2">
    <source>
        <dbReference type="ARBA" id="ARBA00022692"/>
    </source>
</evidence>
<dbReference type="InterPro" id="IPR007016">
    <property type="entry name" value="O-antigen_ligase-rel_domated"/>
</dbReference>
<feature type="transmembrane region" description="Helical" evidence="5">
    <location>
        <begin position="234"/>
        <end position="253"/>
    </location>
</feature>
<keyword evidence="2 5" id="KW-0812">Transmembrane</keyword>
<dbReference type="Proteomes" id="UP000254889">
    <property type="component" value="Chromosome"/>
</dbReference>
<protein>
    <submittedName>
        <fullName evidence="7">O-antigen ligase domain-containing protein</fullName>
    </submittedName>
</protein>
<dbReference type="GO" id="GO:0016020">
    <property type="term" value="C:membrane"/>
    <property type="evidence" value="ECO:0007669"/>
    <property type="project" value="UniProtKB-SubCell"/>
</dbReference>
<dbReference type="RefSeq" id="WP_115694151.1">
    <property type="nucleotide sequence ID" value="NZ_CP031417.1"/>
</dbReference>